<accession>A0A4C1V0H3</accession>
<evidence type="ECO:0000313" key="1">
    <source>
        <dbReference type="EMBL" id="GBP32253.1"/>
    </source>
</evidence>
<reference evidence="1 2" key="1">
    <citation type="journal article" date="2019" name="Commun. Biol.">
        <title>The bagworm genome reveals a unique fibroin gene that provides high tensile strength.</title>
        <authorList>
            <person name="Kono N."/>
            <person name="Nakamura H."/>
            <person name="Ohtoshi R."/>
            <person name="Tomita M."/>
            <person name="Numata K."/>
            <person name="Arakawa K."/>
        </authorList>
    </citation>
    <scope>NUCLEOTIDE SEQUENCE [LARGE SCALE GENOMIC DNA]</scope>
</reference>
<gene>
    <name evidence="1" type="ORF">EVAR_86085_1</name>
</gene>
<dbReference type="AlphaFoldDB" id="A0A4C1V0H3"/>
<dbReference type="Proteomes" id="UP000299102">
    <property type="component" value="Unassembled WGS sequence"/>
</dbReference>
<keyword evidence="2" id="KW-1185">Reference proteome</keyword>
<proteinExistence type="predicted"/>
<dbReference type="EMBL" id="BGZK01000257">
    <property type="protein sequence ID" value="GBP32253.1"/>
    <property type="molecule type" value="Genomic_DNA"/>
</dbReference>
<organism evidence="1 2">
    <name type="scientific">Eumeta variegata</name>
    <name type="common">Bagworm moth</name>
    <name type="synonym">Eumeta japonica</name>
    <dbReference type="NCBI Taxonomy" id="151549"/>
    <lineage>
        <taxon>Eukaryota</taxon>
        <taxon>Metazoa</taxon>
        <taxon>Ecdysozoa</taxon>
        <taxon>Arthropoda</taxon>
        <taxon>Hexapoda</taxon>
        <taxon>Insecta</taxon>
        <taxon>Pterygota</taxon>
        <taxon>Neoptera</taxon>
        <taxon>Endopterygota</taxon>
        <taxon>Lepidoptera</taxon>
        <taxon>Glossata</taxon>
        <taxon>Ditrysia</taxon>
        <taxon>Tineoidea</taxon>
        <taxon>Psychidae</taxon>
        <taxon>Oiketicinae</taxon>
        <taxon>Eumeta</taxon>
    </lineage>
</organism>
<protein>
    <submittedName>
        <fullName evidence="1">Uncharacterized protein</fullName>
    </submittedName>
</protein>
<evidence type="ECO:0000313" key="2">
    <source>
        <dbReference type="Proteomes" id="UP000299102"/>
    </source>
</evidence>
<name>A0A4C1V0H3_EUMVA</name>
<sequence length="105" mass="12006">MLKDTTLRQKNGQTAEPCAYAHSVESHLRYLRPKSPADFTRVRLEFVTQRLRSLHYLEIGQPSMAYAVDGDFVDVLSLLVVSHLPKASIQRDLVIFRSKRYSLSA</sequence>
<comment type="caution">
    <text evidence="1">The sequence shown here is derived from an EMBL/GenBank/DDBJ whole genome shotgun (WGS) entry which is preliminary data.</text>
</comment>